<gene>
    <name evidence="1" type="ORF">MLD38_005867</name>
</gene>
<evidence type="ECO:0000313" key="1">
    <source>
        <dbReference type="EMBL" id="KAI4379589.1"/>
    </source>
</evidence>
<name>A0ACB9RL24_9MYRT</name>
<dbReference type="Proteomes" id="UP001057402">
    <property type="component" value="Chromosome 3"/>
</dbReference>
<dbReference type="EMBL" id="CM042882">
    <property type="protein sequence ID" value="KAI4379589.1"/>
    <property type="molecule type" value="Genomic_DNA"/>
</dbReference>
<reference evidence="2" key="1">
    <citation type="journal article" date="2023" name="Front. Plant Sci.">
        <title>Chromosomal-level genome assembly of Melastoma candidum provides insights into trichome evolution.</title>
        <authorList>
            <person name="Zhong Y."/>
            <person name="Wu W."/>
            <person name="Sun C."/>
            <person name="Zou P."/>
            <person name="Liu Y."/>
            <person name="Dai S."/>
            <person name="Zhou R."/>
        </authorList>
    </citation>
    <scope>NUCLEOTIDE SEQUENCE [LARGE SCALE GENOMIC DNA]</scope>
</reference>
<keyword evidence="2" id="KW-1185">Reference proteome</keyword>
<sequence>MVRAMERNLSISSRIRRKFPWLRSSSSDSGSEVDCGAVGDRGGGGVGLGMMGGGGTGVGRRARARLDRSKSSAQRALKGLRFISKATTGARAGKARGEDEAAELWRKVEGSFDRLAKDGMLSREDFGECIGKCMF</sequence>
<organism evidence="1 2">
    <name type="scientific">Melastoma candidum</name>
    <dbReference type="NCBI Taxonomy" id="119954"/>
    <lineage>
        <taxon>Eukaryota</taxon>
        <taxon>Viridiplantae</taxon>
        <taxon>Streptophyta</taxon>
        <taxon>Embryophyta</taxon>
        <taxon>Tracheophyta</taxon>
        <taxon>Spermatophyta</taxon>
        <taxon>Magnoliopsida</taxon>
        <taxon>eudicotyledons</taxon>
        <taxon>Gunneridae</taxon>
        <taxon>Pentapetalae</taxon>
        <taxon>rosids</taxon>
        <taxon>malvids</taxon>
        <taxon>Myrtales</taxon>
        <taxon>Melastomataceae</taxon>
        <taxon>Melastomatoideae</taxon>
        <taxon>Melastomateae</taxon>
        <taxon>Melastoma</taxon>
    </lineage>
</organism>
<accession>A0ACB9RL24</accession>
<comment type="caution">
    <text evidence="1">The sequence shown here is derived from an EMBL/GenBank/DDBJ whole genome shotgun (WGS) entry which is preliminary data.</text>
</comment>
<protein>
    <submittedName>
        <fullName evidence="1">Uncharacterized protein</fullName>
    </submittedName>
</protein>
<proteinExistence type="predicted"/>
<evidence type="ECO:0000313" key="2">
    <source>
        <dbReference type="Proteomes" id="UP001057402"/>
    </source>
</evidence>